<evidence type="ECO:0000259" key="4">
    <source>
        <dbReference type="Pfam" id="PF01425"/>
    </source>
</evidence>
<accession>A0A4R0PBZ7</accession>
<dbReference type="PANTHER" id="PTHR11895:SF7">
    <property type="entry name" value="GLUTAMYL-TRNA(GLN) AMIDOTRANSFERASE SUBUNIT A, MITOCHONDRIAL"/>
    <property type="match status" value="1"/>
</dbReference>
<comment type="caution">
    <text evidence="5">The sequence shown here is derived from an EMBL/GenBank/DDBJ whole genome shotgun (WGS) entry which is preliminary data.</text>
</comment>
<dbReference type="Gene3D" id="3.90.1300.10">
    <property type="entry name" value="Amidase signature (AS) domain"/>
    <property type="match status" value="1"/>
</dbReference>
<evidence type="ECO:0000256" key="3">
    <source>
        <dbReference type="ARBA" id="ARBA00021874"/>
    </source>
</evidence>
<dbReference type="SUPFAM" id="SSF75304">
    <property type="entry name" value="Amidase signature (AS) enzymes"/>
    <property type="match status" value="1"/>
</dbReference>
<gene>
    <name evidence="5" type="ORF">E0D97_08635</name>
</gene>
<protein>
    <recommendedName>
        <fullName evidence="3">Indoleacetamide hydrolase</fullName>
    </recommendedName>
</protein>
<dbReference type="PROSITE" id="PS00571">
    <property type="entry name" value="AMIDASES"/>
    <property type="match status" value="1"/>
</dbReference>
<dbReference type="InterPro" id="IPR000120">
    <property type="entry name" value="Amidase"/>
</dbReference>
<keyword evidence="6" id="KW-1185">Reference proteome</keyword>
<evidence type="ECO:0000313" key="6">
    <source>
        <dbReference type="Proteomes" id="UP000291301"/>
    </source>
</evidence>
<feature type="domain" description="Amidase" evidence="4">
    <location>
        <begin position="2"/>
        <end position="442"/>
    </location>
</feature>
<dbReference type="InterPro" id="IPR023631">
    <property type="entry name" value="Amidase_dom"/>
</dbReference>
<comment type="similarity">
    <text evidence="2">Belongs to the amidase family.</text>
</comment>
<dbReference type="InterPro" id="IPR020556">
    <property type="entry name" value="Amidase_CS"/>
</dbReference>
<dbReference type="Proteomes" id="UP000291301">
    <property type="component" value="Unassembled WGS sequence"/>
</dbReference>
<dbReference type="Pfam" id="PF01425">
    <property type="entry name" value="Amidase"/>
    <property type="match status" value="1"/>
</dbReference>
<dbReference type="PANTHER" id="PTHR11895">
    <property type="entry name" value="TRANSAMIDASE"/>
    <property type="match status" value="1"/>
</dbReference>
<comment type="function">
    <text evidence="1">Hydrolyzes indole-3-acetamide (IAM) into indole-3-acetic acid (IAA).</text>
</comment>
<dbReference type="EMBL" id="SJST01000003">
    <property type="protein sequence ID" value="TCD14596.1"/>
    <property type="molecule type" value="Genomic_DNA"/>
</dbReference>
<evidence type="ECO:0000256" key="2">
    <source>
        <dbReference type="ARBA" id="ARBA00009199"/>
    </source>
</evidence>
<name>A0A4R0PBZ7_9HYPH</name>
<organism evidence="5 6">
    <name type="scientific">Oricola cellulosilytica</name>
    <dbReference type="NCBI Taxonomy" id="1429082"/>
    <lineage>
        <taxon>Bacteria</taxon>
        <taxon>Pseudomonadati</taxon>
        <taxon>Pseudomonadota</taxon>
        <taxon>Alphaproteobacteria</taxon>
        <taxon>Hyphomicrobiales</taxon>
        <taxon>Ahrensiaceae</taxon>
        <taxon>Oricola</taxon>
    </lineage>
</organism>
<evidence type="ECO:0000313" key="5">
    <source>
        <dbReference type="EMBL" id="TCD14596.1"/>
    </source>
</evidence>
<dbReference type="InterPro" id="IPR036928">
    <property type="entry name" value="AS_sf"/>
</dbReference>
<evidence type="ECO:0000256" key="1">
    <source>
        <dbReference type="ARBA" id="ARBA00003871"/>
    </source>
</evidence>
<dbReference type="OrthoDB" id="9777859at2"/>
<reference evidence="5 6" key="1">
    <citation type="journal article" date="2015" name="Antonie Van Leeuwenhoek">
        <title>Oricola cellulosilytica gen. nov., sp. nov., a cellulose-degrading bacterium of the family Phyllobacteriaceae isolated from surface seashore water, and emended descriptions of Mesorhizobium loti and Phyllobacterium myrsinacearum.</title>
        <authorList>
            <person name="Hameed A."/>
            <person name="Shahina M."/>
            <person name="Lai W.A."/>
            <person name="Lin S.Y."/>
            <person name="Young L.S."/>
            <person name="Liu Y.C."/>
            <person name="Hsu Y.H."/>
            <person name="Young C.C."/>
        </authorList>
    </citation>
    <scope>NUCLEOTIDE SEQUENCE [LARGE SCALE GENOMIC DNA]</scope>
    <source>
        <strain evidence="5 6">KCTC 52183</strain>
    </source>
</reference>
<dbReference type="GO" id="GO:0003824">
    <property type="term" value="F:catalytic activity"/>
    <property type="evidence" value="ECO:0007669"/>
    <property type="project" value="InterPro"/>
</dbReference>
<proteinExistence type="inferred from homology"/>
<dbReference type="AlphaFoldDB" id="A0A4R0PBZ7"/>
<sequence length="466" mass="49526">MEAAIARAEAVNPYINAIAEHLYDSARAAAKKVHRAAPFAGVPMAIKDLGISINGVPIHWGSRVRPNISTEDSTLVERFRAAGFVPLATSTTSEFGLRLVTETERFGVTRNPWNTGHVTGGSSGGSAALVAAGVVPVAHASDGGGSIRVPAACCGLVGMKPSRGRVPFTPDFLEGWFGLLAQHVVTRSVRDSAAILDLASAPDPYSPYQASQPAGTFSEAAHRRPKGLRIGIYGTSPLGLAVSDETQTALERAADLAREAGHRVEEIDLPVTRDFFADFARIVAVSFAGQMRMEGVRLRGAGTLGRIARVLRRYGELTGGGEFSASVLRMQEVTHGILTQTAAFDAVLMPVIAHPPLPCGGLDPRGLDLLSEQLLDALHLTPALRLSPLIDKLIDQSLWFTHWPAIQNVTGQPAIALPVHVTGEGLPLGIQAVGRMGDEETLFSLAAQLEAQVGWRDRRAPLLEPQ</sequence>